<reference evidence="2" key="1">
    <citation type="submission" date="2021-02" db="EMBL/GenBank/DDBJ databases">
        <title>Psilocybe cubensis genome.</title>
        <authorList>
            <person name="Mckernan K.J."/>
            <person name="Crawford S."/>
            <person name="Trippe A."/>
            <person name="Kane L.T."/>
            <person name="Mclaughlin S."/>
        </authorList>
    </citation>
    <scope>NUCLEOTIDE SEQUENCE [LARGE SCALE GENOMIC DNA]</scope>
    <source>
        <strain evidence="2">MGC-MH-2018</strain>
    </source>
</reference>
<proteinExistence type="predicted"/>
<protein>
    <recommendedName>
        <fullName evidence="1">F-box domain-containing protein</fullName>
    </recommendedName>
</protein>
<feature type="domain" description="F-box" evidence="1">
    <location>
        <begin position="1"/>
        <end position="45"/>
    </location>
</feature>
<dbReference type="SMART" id="SM00256">
    <property type="entry name" value="FBOX"/>
    <property type="match status" value="1"/>
</dbReference>
<dbReference type="Pfam" id="PF12937">
    <property type="entry name" value="F-box-like"/>
    <property type="match status" value="1"/>
</dbReference>
<dbReference type="OrthoDB" id="3193353at2759"/>
<organism evidence="2">
    <name type="scientific">Psilocybe cubensis</name>
    <name type="common">Psychedelic mushroom</name>
    <name type="synonym">Stropharia cubensis</name>
    <dbReference type="NCBI Taxonomy" id="181762"/>
    <lineage>
        <taxon>Eukaryota</taxon>
        <taxon>Fungi</taxon>
        <taxon>Dikarya</taxon>
        <taxon>Basidiomycota</taxon>
        <taxon>Agaricomycotina</taxon>
        <taxon>Agaricomycetes</taxon>
        <taxon>Agaricomycetidae</taxon>
        <taxon>Agaricales</taxon>
        <taxon>Agaricineae</taxon>
        <taxon>Strophariaceae</taxon>
        <taxon>Psilocybe</taxon>
    </lineage>
</organism>
<evidence type="ECO:0000259" key="1">
    <source>
        <dbReference type="PROSITE" id="PS50181"/>
    </source>
</evidence>
<sequence length="471" mass="53390">MTATLPTDIFRLILGHLEADDIRVCRYVCKEFLELSNLRSVWDALLQKAIQRNIPIPGLNQKLIESLSAKELEISLHKAITLRNNWTSASPTLKRSISLNAPPQHRIVSVQFVPGDDHRWLISLSMSQPRSFVLHCWDLQTSTCIARRSIRHFAGMALNKTSIEGGIVAIMNPHIEILGLDHEATDPDNGFKTLATYPEDSQTHGMHLFSGSSLVTRDNNGRLTLWDMKNHMKIDIRNPELPLSTPLVDILVTKDLILALRLSTLELYALPDLSTSASVPNMVINPIYVYKFPWRVDNGVMTIRQRPGTRRFNDICVVLRYGSYYPWAINLLHHYEIRPNRFFLNDGPINTGNLPYQFPPVLQETIASPVRLHAISDLAVGPYGTILWTDSHTEDYFNHADRGQRLAGRFSGFVEGDNDEIELSDQIATTRAESVYAYQEEDSWVRIALDERDGKIALGRDDGKISVLEFI</sequence>
<dbReference type="InterPro" id="IPR011044">
    <property type="entry name" value="Quino_amine_DH_bsu"/>
</dbReference>
<comment type="caution">
    <text evidence="2">The sequence shown here is derived from an EMBL/GenBank/DDBJ whole genome shotgun (WGS) entry which is preliminary data.</text>
</comment>
<dbReference type="AlphaFoldDB" id="A0A8H7XVB0"/>
<dbReference type="InterPro" id="IPR036047">
    <property type="entry name" value="F-box-like_dom_sf"/>
</dbReference>
<gene>
    <name evidence="2" type="ORF">JR316_008418</name>
</gene>
<accession>A0A8H7XVB0</accession>
<dbReference type="EMBL" id="JAFIQS010000008">
    <property type="protein sequence ID" value="KAG5166333.1"/>
    <property type="molecule type" value="Genomic_DNA"/>
</dbReference>
<dbReference type="PROSITE" id="PS50181">
    <property type="entry name" value="FBOX"/>
    <property type="match status" value="1"/>
</dbReference>
<dbReference type="Gene3D" id="1.20.1280.50">
    <property type="match status" value="1"/>
</dbReference>
<dbReference type="SUPFAM" id="SSF81383">
    <property type="entry name" value="F-box domain"/>
    <property type="match status" value="1"/>
</dbReference>
<evidence type="ECO:0000313" key="2">
    <source>
        <dbReference type="EMBL" id="KAG5166333.1"/>
    </source>
</evidence>
<name>A0A8H7XVB0_PSICU</name>
<dbReference type="SUPFAM" id="SSF50969">
    <property type="entry name" value="YVTN repeat-like/Quinoprotein amine dehydrogenase"/>
    <property type="match status" value="1"/>
</dbReference>
<dbReference type="InterPro" id="IPR001810">
    <property type="entry name" value="F-box_dom"/>
</dbReference>